<dbReference type="AlphaFoldDB" id="A0A345XR57"/>
<dbReference type="Proteomes" id="UP000254425">
    <property type="component" value="Chromosome"/>
</dbReference>
<accession>A0A345XR57</accession>
<dbReference type="EMBL" id="CP031320">
    <property type="protein sequence ID" value="AXK34123.1"/>
    <property type="molecule type" value="Genomic_DNA"/>
</dbReference>
<evidence type="ECO:0000313" key="2">
    <source>
        <dbReference type="EMBL" id="AXK34123.1"/>
    </source>
</evidence>
<protein>
    <recommendedName>
        <fullName evidence="1">DUF6895 domain-containing protein</fullName>
    </recommendedName>
</protein>
<evidence type="ECO:0000313" key="3">
    <source>
        <dbReference type="Proteomes" id="UP000254425"/>
    </source>
</evidence>
<proteinExistence type="predicted"/>
<dbReference type="InterPro" id="IPR054190">
    <property type="entry name" value="DUF6895"/>
</dbReference>
<organism evidence="2 3">
    <name type="scientific">Streptomyces armeniacus</name>
    <dbReference type="NCBI Taxonomy" id="83291"/>
    <lineage>
        <taxon>Bacteria</taxon>
        <taxon>Bacillati</taxon>
        <taxon>Actinomycetota</taxon>
        <taxon>Actinomycetes</taxon>
        <taxon>Kitasatosporales</taxon>
        <taxon>Streptomycetaceae</taxon>
        <taxon>Streptomyces</taxon>
    </lineage>
</organism>
<dbReference type="Pfam" id="PF21836">
    <property type="entry name" value="DUF6895"/>
    <property type="match status" value="1"/>
</dbReference>
<sequence>MTTSAPTTSPQLLHRVGVGALEWLAANRTYFRARTDADTPGLEIMERFKPLGELAIIGKVLFREGVAGSQQSVLIRDLLDYAWRELLENGELLVWAQRREFLSPVSLELYTPFSELGYRNRQVEENARLARESASWAALEMHPNRRLGMSRVEARAGLPPSVDVAEAARRTWLGRTPEPWTVEYHIAYDITHTVFHLTDWGEHPEALPADIADYLALWLPVWIDDWTDIGHWDLLGELLVVDACLPRPTLDAAAWERYAEAQRPDGAMPVRGPLPTGDPSDVFDVAYHPTLVAAFASVMATSRAMAALAGAPS</sequence>
<keyword evidence="3" id="KW-1185">Reference proteome</keyword>
<reference evidence="2 3" key="1">
    <citation type="submission" date="2018-07" db="EMBL/GenBank/DDBJ databases">
        <title>Draft genome of the type strain Streptomyces armeniacus ATCC 15676.</title>
        <authorList>
            <person name="Labana P."/>
            <person name="Gosse J.T."/>
            <person name="Boddy C.N."/>
        </authorList>
    </citation>
    <scope>NUCLEOTIDE SEQUENCE [LARGE SCALE GENOMIC DNA]</scope>
    <source>
        <strain evidence="2 3">ATCC 15676</strain>
    </source>
</reference>
<evidence type="ECO:0000259" key="1">
    <source>
        <dbReference type="Pfam" id="PF21836"/>
    </source>
</evidence>
<gene>
    <name evidence="2" type="ORF">DVA86_17130</name>
</gene>
<name>A0A345XR57_9ACTN</name>
<dbReference type="KEGG" id="sarm:DVA86_17130"/>
<feature type="domain" description="DUF6895" evidence="1">
    <location>
        <begin position="19"/>
        <end position="297"/>
    </location>
</feature>
<dbReference type="RefSeq" id="WP_208879389.1">
    <property type="nucleotide sequence ID" value="NZ_CP031320.1"/>
</dbReference>